<name>X1Q7S6_9ZZZZ</name>
<dbReference type="Gene3D" id="3.40.50.720">
    <property type="entry name" value="NAD(P)-binding Rossmann-like Domain"/>
    <property type="match status" value="1"/>
</dbReference>
<dbReference type="GO" id="GO:0008831">
    <property type="term" value="F:dTDP-4-dehydrorhamnose reductase activity"/>
    <property type="evidence" value="ECO:0007669"/>
    <property type="project" value="TreeGrafter"/>
</dbReference>
<protein>
    <recommendedName>
        <fullName evidence="1">RmlD-like substrate binding domain-containing protein</fullName>
    </recommendedName>
</protein>
<dbReference type="InterPro" id="IPR005913">
    <property type="entry name" value="dTDP_dehydrorham_reduct"/>
</dbReference>
<evidence type="ECO:0000313" key="2">
    <source>
        <dbReference type="EMBL" id="GAI64288.1"/>
    </source>
</evidence>
<dbReference type="GO" id="GO:0019305">
    <property type="term" value="P:dTDP-rhamnose biosynthetic process"/>
    <property type="evidence" value="ECO:0007669"/>
    <property type="project" value="TreeGrafter"/>
</dbReference>
<sequence>MKMNKGIAVVLVSGGMDSAVVCAIAKNKYNLALLHKNVVDYLLRQKPDFVFHLAAYTDVDKAERDRKRAYNVNVSGTRNIVTVCKTLDVPLVFISTDYVFDGWKEIPYTEKDRPNPLNFYGETKREGEKIITAMLKKYFIVRTSWLFGKNGKNFVKTITSFAQKKESIEVVDDQYGSPTYTYDLAVSLKMFLTVKKYGVYHITNRNSCSWFDFAKKIVTLSGGKTVIIPIKSVDFKSKRLAKRPQNSVLDNLLFEKRFDYRMPTWDDALRRYLSNE</sequence>
<evidence type="ECO:0000259" key="1">
    <source>
        <dbReference type="Pfam" id="PF04321"/>
    </source>
</evidence>
<dbReference type="Pfam" id="PF04321">
    <property type="entry name" value="RmlD_sub_bind"/>
    <property type="match status" value="1"/>
</dbReference>
<reference evidence="2" key="1">
    <citation type="journal article" date="2014" name="Front. Microbiol.">
        <title>High frequency of phylogenetically diverse reductive dehalogenase-homologous genes in deep subseafloor sedimentary metagenomes.</title>
        <authorList>
            <person name="Kawai M."/>
            <person name="Futagami T."/>
            <person name="Toyoda A."/>
            <person name="Takaki Y."/>
            <person name="Nishi S."/>
            <person name="Hori S."/>
            <person name="Arai W."/>
            <person name="Tsubouchi T."/>
            <person name="Morono Y."/>
            <person name="Uchiyama I."/>
            <person name="Ito T."/>
            <person name="Fujiyama A."/>
            <person name="Inagaki F."/>
            <person name="Takami H."/>
        </authorList>
    </citation>
    <scope>NUCLEOTIDE SEQUENCE</scope>
    <source>
        <strain evidence="2">Expedition CK06-06</strain>
    </source>
</reference>
<dbReference type="PANTHER" id="PTHR10491:SF4">
    <property type="entry name" value="METHIONINE ADENOSYLTRANSFERASE 2 SUBUNIT BETA"/>
    <property type="match status" value="1"/>
</dbReference>
<accession>X1Q7S6</accession>
<gene>
    <name evidence="2" type="ORF">S12H4_01918</name>
</gene>
<dbReference type="PANTHER" id="PTHR10491">
    <property type="entry name" value="DTDP-4-DEHYDRORHAMNOSE REDUCTASE"/>
    <property type="match status" value="1"/>
</dbReference>
<dbReference type="EMBL" id="BARW01000422">
    <property type="protein sequence ID" value="GAI64288.1"/>
    <property type="molecule type" value="Genomic_DNA"/>
</dbReference>
<dbReference type="InterPro" id="IPR029903">
    <property type="entry name" value="RmlD-like-bd"/>
</dbReference>
<dbReference type="AlphaFoldDB" id="X1Q7S6"/>
<dbReference type="SUPFAM" id="SSF51735">
    <property type="entry name" value="NAD(P)-binding Rossmann-fold domains"/>
    <property type="match status" value="1"/>
</dbReference>
<dbReference type="InterPro" id="IPR036291">
    <property type="entry name" value="NAD(P)-bd_dom_sf"/>
</dbReference>
<dbReference type="GO" id="GO:0005829">
    <property type="term" value="C:cytosol"/>
    <property type="evidence" value="ECO:0007669"/>
    <property type="project" value="TreeGrafter"/>
</dbReference>
<dbReference type="Gene3D" id="3.90.25.10">
    <property type="entry name" value="UDP-galactose 4-epimerase, domain 1"/>
    <property type="match status" value="1"/>
</dbReference>
<comment type="caution">
    <text evidence="2">The sequence shown here is derived from an EMBL/GenBank/DDBJ whole genome shotgun (WGS) entry which is preliminary data.</text>
</comment>
<organism evidence="2">
    <name type="scientific">marine sediment metagenome</name>
    <dbReference type="NCBI Taxonomy" id="412755"/>
    <lineage>
        <taxon>unclassified sequences</taxon>
        <taxon>metagenomes</taxon>
        <taxon>ecological metagenomes</taxon>
    </lineage>
</organism>
<dbReference type="NCBIfam" id="TIGR01214">
    <property type="entry name" value="rmlD"/>
    <property type="match status" value="1"/>
</dbReference>
<proteinExistence type="predicted"/>
<feature type="domain" description="RmlD-like substrate binding" evidence="1">
    <location>
        <begin position="22"/>
        <end position="274"/>
    </location>
</feature>
<dbReference type="CDD" id="cd05254">
    <property type="entry name" value="dTDP_HR_like_SDR_e"/>
    <property type="match status" value="1"/>
</dbReference>